<keyword evidence="1" id="KW-0677">Repeat</keyword>
<dbReference type="Pfam" id="PF12796">
    <property type="entry name" value="Ank_2"/>
    <property type="match status" value="5"/>
</dbReference>
<keyword evidence="6" id="KW-1185">Reference proteome</keyword>
<reference evidence="5 6" key="1">
    <citation type="submission" date="2015-01" db="EMBL/GenBank/DDBJ databases">
        <title>The Genome Sequence of Fonsecaea pedrosoi CBS 271.37.</title>
        <authorList>
            <consortium name="The Broad Institute Genomics Platform"/>
            <person name="Cuomo C."/>
            <person name="de Hoog S."/>
            <person name="Gorbushina A."/>
            <person name="Stielow B."/>
            <person name="Teixiera M."/>
            <person name="Abouelleil A."/>
            <person name="Chapman S.B."/>
            <person name="Priest M."/>
            <person name="Young S.K."/>
            <person name="Wortman J."/>
            <person name="Nusbaum C."/>
            <person name="Birren B."/>
        </authorList>
    </citation>
    <scope>NUCLEOTIDE SEQUENCE [LARGE SCALE GENOMIC DNA]</scope>
    <source>
        <strain evidence="5 6">CBS 271.37</strain>
    </source>
</reference>
<proteinExistence type="predicted"/>
<dbReference type="PANTHER" id="PTHR24198:SF165">
    <property type="entry name" value="ANKYRIN REPEAT-CONTAINING PROTEIN-RELATED"/>
    <property type="match status" value="1"/>
</dbReference>
<dbReference type="Pfam" id="PF00023">
    <property type="entry name" value="Ank"/>
    <property type="match status" value="1"/>
</dbReference>
<feature type="compositionally biased region" description="Pro residues" evidence="4">
    <location>
        <begin position="191"/>
        <end position="209"/>
    </location>
</feature>
<keyword evidence="2 3" id="KW-0040">ANK repeat</keyword>
<dbReference type="Gene3D" id="1.25.40.20">
    <property type="entry name" value="Ankyrin repeat-containing domain"/>
    <property type="match status" value="3"/>
</dbReference>
<feature type="repeat" description="ANK" evidence="3">
    <location>
        <begin position="590"/>
        <end position="622"/>
    </location>
</feature>
<dbReference type="RefSeq" id="XP_013289083.1">
    <property type="nucleotide sequence ID" value="XM_013433629.1"/>
</dbReference>
<evidence type="ECO:0000313" key="6">
    <source>
        <dbReference type="Proteomes" id="UP000053029"/>
    </source>
</evidence>
<dbReference type="InterPro" id="IPR002110">
    <property type="entry name" value="Ankyrin_rpt"/>
</dbReference>
<dbReference type="SUPFAM" id="SSF48403">
    <property type="entry name" value="Ankyrin repeat"/>
    <property type="match status" value="2"/>
</dbReference>
<dbReference type="Proteomes" id="UP000053029">
    <property type="component" value="Unassembled WGS sequence"/>
</dbReference>
<evidence type="ECO:0000256" key="4">
    <source>
        <dbReference type="SAM" id="MobiDB-lite"/>
    </source>
</evidence>
<feature type="repeat" description="ANK" evidence="3">
    <location>
        <begin position="365"/>
        <end position="397"/>
    </location>
</feature>
<dbReference type="SMART" id="SM00248">
    <property type="entry name" value="ANK"/>
    <property type="match status" value="14"/>
</dbReference>
<feature type="repeat" description="ANK" evidence="3">
    <location>
        <begin position="432"/>
        <end position="464"/>
    </location>
</feature>
<accession>A0A0D2H337</accession>
<protein>
    <recommendedName>
        <fullName evidence="7">Fungal N-terminal domain-containing protein</fullName>
    </recommendedName>
</protein>
<sequence>MAPKKGKESLLDLCNRATTLGNSVSVRMLEYLSSVKEPPHGFRELATNFLDICRVLCSIEAGLTEASRSHGSFPSDMQQELDKKFRQANDDFIVLNQMLIKFLEYEKKGGLGKLRKGWHMMFADTDIHKMRDSLAKSRDALGMSAMVFRWYLGDAKADASVGIGYTGLAAVLERMGPSIRHTPSTSVRPPALAPPPLSEAPDLLPPLPSIPLTERTSDSNFLSRIGEDPDTLTAIPQRQSFSRPAPSTRSSKLTVNSANREREMQMMSSESSRTEVVGEDHVSIKTADSFAQIEDMIHEIGLDKHSSPIARVKADPATVPRWTPKQTSGANSAALKSSLLNAVQQKKHKMIEQLLDCGVPPDGEDGVNLLREAVLHQDVETIRLLLLFGADPNGLDRLKFSPLLSATELSFLEAAKMLLKYGADPNLPAGPEGECPLALAVMENKLDFVQLFLTYGGDTNLNTADDNTLLIKAINKTNPKKLAELLVDYGSDVNGKNGEGETPLFTAIQARRIDIMIFLLDHSADPNLPGPKHLLWPSISQPKALQLLLSRGADYKKCPGLLELATSINNLESVTTLLKAGVDPNAKKDGVYTPLCSAIRDNRGELVSLLLANGADPNLTASEYPTFKCVTHDRTHLLPQLVAAGANLHKPKGIIEKAVAHNNKDALMYLLDQHVSPNDRSAEGYTPLTTAIRDERLDFVDILLANGADPGIRGQDWPICMAVKRPEILRKLLPSVSNPRAVKGVLEMAVVANQLESIKLLLKAGVNVEDKNGGVFSPLTTAIREDRKEIVRFLLDEAGADVNAPGEHLPIIKAIRRFRNGDTEILEMLLARGADINLMYRGWNAVLQAVENGDAKILKLLVERGGGVDLEARDESGRTVMDIVNGRGWDEAVTILLGGSGGESP</sequence>
<evidence type="ECO:0000256" key="2">
    <source>
        <dbReference type="ARBA" id="ARBA00023043"/>
    </source>
</evidence>
<dbReference type="HOGENOM" id="CLU_014021_0_0_1"/>
<dbReference type="InterPro" id="IPR036770">
    <property type="entry name" value="Ankyrin_rpt-contain_sf"/>
</dbReference>
<feature type="repeat" description="ANK" evidence="3">
    <location>
        <begin position="841"/>
        <end position="873"/>
    </location>
</feature>
<feature type="region of interest" description="Disordered" evidence="4">
    <location>
        <begin position="180"/>
        <end position="279"/>
    </location>
</feature>
<dbReference type="AlphaFoldDB" id="A0A0D2H337"/>
<evidence type="ECO:0008006" key="7">
    <source>
        <dbReference type="Google" id="ProtNLM"/>
    </source>
</evidence>
<gene>
    <name evidence="5" type="ORF">Z517_00665</name>
</gene>
<evidence type="ECO:0000256" key="3">
    <source>
        <dbReference type="PROSITE-ProRule" id="PRU00023"/>
    </source>
</evidence>
<dbReference type="OrthoDB" id="20872at2759"/>
<dbReference type="STRING" id="1442368.A0A0D2H337"/>
<name>A0A0D2H337_9EURO</name>
<evidence type="ECO:0000256" key="1">
    <source>
        <dbReference type="ARBA" id="ARBA00022737"/>
    </source>
</evidence>
<feature type="repeat" description="ANK" evidence="3">
    <location>
        <begin position="683"/>
        <end position="715"/>
    </location>
</feature>
<dbReference type="VEuPathDB" id="FungiDB:Z517_00665"/>
<feature type="compositionally biased region" description="Polar residues" evidence="4">
    <location>
        <begin position="234"/>
        <end position="258"/>
    </location>
</feature>
<feature type="repeat" description="ANK" evidence="3">
    <location>
        <begin position="499"/>
        <end position="531"/>
    </location>
</feature>
<dbReference type="GeneID" id="25300155"/>
<evidence type="ECO:0000313" key="5">
    <source>
        <dbReference type="EMBL" id="KIW85275.1"/>
    </source>
</evidence>
<dbReference type="EMBL" id="KN846969">
    <property type="protein sequence ID" value="KIW85275.1"/>
    <property type="molecule type" value="Genomic_DNA"/>
</dbReference>
<dbReference type="PROSITE" id="PS50297">
    <property type="entry name" value="ANK_REP_REGION"/>
    <property type="match status" value="3"/>
</dbReference>
<dbReference type="PANTHER" id="PTHR24198">
    <property type="entry name" value="ANKYRIN REPEAT AND PROTEIN KINASE DOMAIN-CONTAINING PROTEIN"/>
    <property type="match status" value="1"/>
</dbReference>
<organism evidence="5 6">
    <name type="scientific">Fonsecaea pedrosoi CBS 271.37</name>
    <dbReference type="NCBI Taxonomy" id="1442368"/>
    <lineage>
        <taxon>Eukaryota</taxon>
        <taxon>Fungi</taxon>
        <taxon>Dikarya</taxon>
        <taxon>Ascomycota</taxon>
        <taxon>Pezizomycotina</taxon>
        <taxon>Eurotiomycetes</taxon>
        <taxon>Chaetothyriomycetidae</taxon>
        <taxon>Chaetothyriales</taxon>
        <taxon>Herpotrichiellaceae</taxon>
        <taxon>Fonsecaea</taxon>
    </lineage>
</organism>
<dbReference type="PROSITE" id="PS50088">
    <property type="entry name" value="ANK_REPEAT"/>
    <property type="match status" value="6"/>
</dbReference>